<proteinExistence type="inferred from homology"/>
<evidence type="ECO:0000256" key="2">
    <source>
        <dbReference type="ARBA" id="ARBA00001947"/>
    </source>
</evidence>
<dbReference type="Gene3D" id="3.60.15.10">
    <property type="entry name" value="Ribonuclease Z/Hydroxyacylglutathione hydrolase-like"/>
    <property type="match status" value="1"/>
</dbReference>
<evidence type="ECO:0000256" key="10">
    <source>
        <dbReference type="ARBA" id="ARBA00022833"/>
    </source>
</evidence>
<dbReference type="SUPFAM" id="SSF56281">
    <property type="entry name" value="Metallo-hydrolase/oxidoreductase"/>
    <property type="match status" value="1"/>
</dbReference>
<protein>
    <recommendedName>
        <fullName evidence="5">beta-lactamase</fullName>
        <ecNumber evidence="5">3.5.2.6</ecNumber>
    </recommendedName>
</protein>
<evidence type="ECO:0000256" key="3">
    <source>
        <dbReference type="ARBA" id="ARBA00004418"/>
    </source>
</evidence>
<dbReference type="InterPro" id="IPR001018">
    <property type="entry name" value="Beta-lactamase_class-B_CS"/>
</dbReference>
<dbReference type="Pfam" id="PF00753">
    <property type="entry name" value="Lactamase_B"/>
    <property type="match status" value="1"/>
</dbReference>
<dbReference type="InterPro" id="IPR050855">
    <property type="entry name" value="NDM-1-like"/>
</dbReference>
<sequence>MASEPAYRLTDRIWRIPAGPFDFVNSFAVLEDDGGVTLVDTGMPSSLSRIEAGLSAIGKAFPDVHRIILTHAHGDHAGGAAKVKAKSDAEVAISAIDAPFAREGYAPPRDGSTLGGKFLNLLGKKGNKFAPVVIGEEFADGDVLPVAGGLRVVHTPGHTPGHVALLHEGDGVLITGDSIWNVRKMKWSVRSFCTDLKLNQQTADVLGELEYEIAAFTHGKHVSQNARETVRRFLREAKRD</sequence>
<comment type="caution">
    <text evidence="13">The sequence shown here is derived from an EMBL/GenBank/DDBJ whole genome shotgun (WGS) entry which is preliminary data.</text>
</comment>
<keyword evidence="14" id="KW-1185">Reference proteome</keyword>
<keyword evidence="9" id="KW-0378">Hydrolase</keyword>
<evidence type="ECO:0000313" key="13">
    <source>
        <dbReference type="EMBL" id="GAA1968992.1"/>
    </source>
</evidence>
<evidence type="ECO:0000256" key="7">
    <source>
        <dbReference type="ARBA" id="ARBA00022729"/>
    </source>
</evidence>
<dbReference type="PROSITE" id="PS00743">
    <property type="entry name" value="BETA_LACTAMASE_B_1"/>
    <property type="match status" value="1"/>
</dbReference>
<evidence type="ECO:0000256" key="6">
    <source>
        <dbReference type="ARBA" id="ARBA00022723"/>
    </source>
</evidence>
<dbReference type="Proteomes" id="UP001499854">
    <property type="component" value="Unassembled WGS sequence"/>
</dbReference>
<evidence type="ECO:0000313" key="14">
    <source>
        <dbReference type="Proteomes" id="UP001499854"/>
    </source>
</evidence>
<name>A0ABP5CWQ8_9ACTN</name>
<dbReference type="CDD" id="cd07721">
    <property type="entry name" value="yflN-like_MBL-fold"/>
    <property type="match status" value="1"/>
</dbReference>
<feature type="domain" description="Metallo-beta-lactamase" evidence="12">
    <location>
        <begin position="23"/>
        <end position="218"/>
    </location>
</feature>
<accession>A0ABP5CWQ8</accession>
<dbReference type="EC" id="3.5.2.6" evidence="5"/>
<keyword evidence="10" id="KW-0862">Zinc</keyword>
<keyword evidence="11" id="KW-0046">Antibiotic resistance</keyword>
<dbReference type="SMART" id="SM00849">
    <property type="entry name" value="Lactamase_B"/>
    <property type="match status" value="1"/>
</dbReference>
<keyword evidence="6" id="KW-0479">Metal-binding</keyword>
<dbReference type="RefSeq" id="WP_344657570.1">
    <property type="nucleotide sequence ID" value="NZ_BAAAQM010000014.1"/>
</dbReference>
<organism evidence="13 14">
    <name type="scientific">Catenulispora subtropica</name>
    <dbReference type="NCBI Taxonomy" id="450798"/>
    <lineage>
        <taxon>Bacteria</taxon>
        <taxon>Bacillati</taxon>
        <taxon>Actinomycetota</taxon>
        <taxon>Actinomycetes</taxon>
        <taxon>Catenulisporales</taxon>
        <taxon>Catenulisporaceae</taxon>
        <taxon>Catenulispora</taxon>
    </lineage>
</organism>
<evidence type="ECO:0000256" key="8">
    <source>
        <dbReference type="ARBA" id="ARBA00022764"/>
    </source>
</evidence>
<reference evidence="14" key="1">
    <citation type="journal article" date="2019" name="Int. J. Syst. Evol. Microbiol.">
        <title>The Global Catalogue of Microorganisms (GCM) 10K type strain sequencing project: providing services to taxonomists for standard genome sequencing and annotation.</title>
        <authorList>
            <consortium name="The Broad Institute Genomics Platform"/>
            <consortium name="The Broad Institute Genome Sequencing Center for Infectious Disease"/>
            <person name="Wu L."/>
            <person name="Ma J."/>
        </authorList>
    </citation>
    <scope>NUCLEOTIDE SEQUENCE [LARGE SCALE GENOMIC DNA]</scope>
    <source>
        <strain evidence="14">JCM 16013</strain>
    </source>
</reference>
<dbReference type="EMBL" id="BAAAQM010000014">
    <property type="protein sequence ID" value="GAA1968992.1"/>
    <property type="molecule type" value="Genomic_DNA"/>
</dbReference>
<comment type="cofactor">
    <cofactor evidence="2">
        <name>Zn(2+)</name>
        <dbReference type="ChEBI" id="CHEBI:29105"/>
    </cofactor>
</comment>
<dbReference type="InterPro" id="IPR001279">
    <property type="entry name" value="Metallo-B-lactamas"/>
</dbReference>
<evidence type="ECO:0000259" key="12">
    <source>
        <dbReference type="SMART" id="SM00849"/>
    </source>
</evidence>
<evidence type="ECO:0000256" key="5">
    <source>
        <dbReference type="ARBA" id="ARBA00012865"/>
    </source>
</evidence>
<keyword evidence="8" id="KW-0574">Periplasm</keyword>
<evidence type="ECO:0000256" key="9">
    <source>
        <dbReference type="ARBA" id="ARBA00022801"/>
    </source>
</evidence>
<gene>
    <name evidence="13" type="ORF">GCM10009838_29510</name>
</gene>
<comment type="subcellular location">
    <subcellularLocation>
        <location evidence="3">Periplasm</location>
    </subcellularLocation>
</comment>
<comment type="similarity">
    <text evidence="4">Belongs to the metallo-beta-lactamase superfamily. Class-B beta-lactamase family.</text>
</comment>
<evidence type="ECO:0000256" key="4">
    <source>
        <dbReference type="ARBA" id="ARBA00005250"/>
    </source>
</evidence>
<keyword evidence="7" id="KW-0732">Signal</keyword>
<dbReference type="InterPro" id="IPR036866">
    <property type="entry name" value="RibonucZ/Hydroxyglut_hydro"/>
</dbReference>
<comment type="catalytic activity">
    <reaction evidence="1">
        <text>a beta-lactam + H2O = a substituted beta-amino acid</text>
        <dbReference type="Rhea" id="RHEA:20401"/>
        <dbReference type="ChEBI" id="CHEBI:15377"/>
        <dbReference type="ChEBI" id="CHEBI:35627"/>
        <dbReference type="ChEBI" id="CHEBI:140347"/>
        <dbReference type="EC" id="3.5.2.6"/>
    </reaction>
</comment>
<evidence type="ECO:0000256" key="1">
    <source>
        <dbReference type="ARBA" id="ARBA00001526"/>
    </source>
</evidence>
<evidence type="ECO:0000256" key="11">
    <source>
        <dbReference type="ARBA" id="ARBA00023251"/>
    </source>
</evidence>
<dbReference type="PANTHER" id="PTHR42951">
    <property type="entry name" value="METALLO-BETA-LACTAMASE DOMAIN-CONTAINING"/>
    <property type="match status" value="1"/>
</dbReference>